<feature type="transmembrane region" description="Helical" evidence="1">
    <location>
        <begin position="545"/>
        <end position="567"/>
    </location>
</feature>
<reference evidence="3 5" key="1">
    <citation type="submission" date="2017-07" db="EMBL/GenBank/DDBJ databases">
        <title>Bifidobacterium novel species.</title>
        <authorList>
            <person name="Lugli G.A."/>
            <person name="Milani C."/>
            <person name="Duranti S."/>
            <person name="Mangifesta M."/>
        </authorList>
    </citation>
    <scope>NUCLEOTIDE SEQUENCE [LARGE SCALE GENOMIC DNA]</scope>
    <source>
        <strain evidence="3 5">45</strain>
    </source>
</reference>
<organism evidence="3 5">
    <name type="scientific">Bifidobacterium imperatoris</name>
    <dbReference type="NCBI Taxonomy" id="2020965"/>
    <lineage>
        <taxon>Bacteria</taxon>
        <taxon>Bacillati</taxon>
        <taxon>Actinomycetota</taxon>
        <taxon>Actinomycetes</taxon>
        <taxon>Bifidobacteriales</taxon>
        <taxon>Bifidobacteriaceae</taxon>
        <taxon>Bifidobacterium</taxon>
    </lineage>
</organism>
<dbReference type="InterPro" id="IPR013783">
    <property type="entry name" value="Ig-like_fold"/>
</dbReference>
<dbReference type="Gene3D" id="2.60.40.740">
    <property type="match status" value="1"/>
</dbReference>
<keyword evidence="1" id="KW-0472">Membrane</keyword>
<dbReference type="InterPro" id="IPR026466">
    <property type="entry name" value="Fim_isopep_form_D2_dom"/>
</dbReference>
<dbReference type="GO" id="GO:0005975">
    <property type="term" value="P:carbohydrate metabolic process"/>
    <property type="evidence" value="ECO:0007669"/>
    <property type="project" value="UniProtKB-ARBA"/>
</dbReference>
<dbReference type="Proteomes" id="UP000234855">
    <property type="component" value="Unassembled WGS sequence"/>
</dbReference>
<dbReference type="EMBL" id="NMWV01000008">
    <property type="protein sequence ID" value="PLS25279.1"/>
    <property type="molecule type" value="Genomic_DNA"/>
</dbReference>
<name>A0A2N5ITI6_9BIFI</name>
<keyword evidence="1" id="KW-1133">Transmembrane helix</keyword>
<evidence type="ECO:0000256" key="1">
    <source>
        <dbReference type="SAM" id="Phobius"/>
    </source>
</evidence>
<evidence type="ECO:0000313" key="3">
    <source>
        <dbReference type="EMBL" id="PLS25279.1"/>
    </source>
</evidence>
<dbReference type="NCBIfam" id="TIGR04226">
    <property type="entry name" value="RrgB_K2N_iso_D2"/>
    <property type="match status" value="1"/>
</dbReference>
<keyword evidence="2" id="KW-0732">Signal</keyword>
<dbReference type="RefSeq" id="WP_101625474.1">
    <property type="nucleotide sequence ID" value="NZ_CP071591.1"/>
</dbReference>
<dbReference type="EMBL" id="CP071591">
    <property type="protein sequence ID" value="QSY58157.1"/>
    <property type="molecule type" value="Genomic_DNA"/>
</dbReference>
<gene>
    <name evidence="4" type="ORF">BLI708_02220</name>
    <name evidence="3" type="ORF">Tam1G_0689</name>
</gene>
<keyword evidence="6" id="KW-1185">Reference proteome</keyword>
<dbReference type="AlphaFoldDB" id="A0A2N5ITI6"/>
<keyword evidence="1" id="KW-0812">Transmembrane</keyword>
<feature type="signal peptide" evidence="2">
    <location>
        <begin position="1"/>
        <end position="29"/>
    </location>
</feature>
<evidence type="ECO:0000313" key="5">
    <source>
        <dbReference type="Proteomes" id="UP000234855"/>
    </source>
</evidence>
<dbReference type="Gene3D" id="2.60.40.10">
    <property type="entry name" value="Immunoglobulins"/>
    <property type="match status" value="1"/>
</dbReference>
<protein>
    <submittedName>
        <fullName evidence="3">Fimbrial isopeptide formation D2 domain-containing protein</fullName>
    </submittedName>
    <submittedName>
        <fullName evidence="4">Isopeptide-forming domain-containing fimbrial protein</fullName>
    </submittedName>
</protein>
<feature type="chain" id="PRO_5014769161" evidence="2">
    <location>
        <begin position="30"/>
        <end position="578"/>
    </location>
</feature>
<dbReference type="Proteomes" id="UP000663067">
    <property type="component" value="Chromosome"/>
</dbReference>
<accession>A0A2N5ITI6</accession>
<sequence>MKMRKLFAGVAAMATLLGGIAFGATTANAATVSDADLAKTQSITINGAVAGHTFTAVQLGYFSSATTNEDGTALAGVTVETSNYKSFNNFQKPDVNNFEQLLSDNLPQGWDATATGKSYVGNPAGYVATLSNDQETPLYAGALRDFVTSLAKSTDFQDGIKNAKIPTAGTYTADENGESGTISGLQPGLYIVLDTTSTDPATVSIPMLVATQVNGLSLKGSTQGEVNLKNQTPTFTKGVSLTETGTPADHVAASFGDTVYYTLTTEVPVTTGYDNFVFSIKDTLPTGIVYKADSAKVSVDGSEAVAPALTQDGQSLTFDLSNQIADQTKAGKKIVVTYAAELTSDAKVYEESIQNKNVAVLTYSKNPSSVGEAATAELTASAYVFTGKFIITKQDKAGNKLNGAQFQVFKGGWNDNADGKGNPAATAPETTPLKFVKVSAGVYKLADSDDTNTVDVIPAGTTEVQGLEGYFTVKETKTPSAEYSDALKPTFVIGLRSNWNTPKTAVVQATYKMNTADPFKLVQLNGDTFTVTNVKNITELPLTGAAGTALFVVVAALIAGAGVTVFAKSRSTKRALEA</sequence>
<proteinExistence type="predicted"/>
<evidence type="ECO:0000256" key="2">
    <source>
        <dbReference type="SAM" id="SignalP"/>
    </source>
</evidence>
<evidence type="ECO:0000313" key="6">
    <source>
        <dbReference type="Proteomes" id="UP000663067"/>
    </source>
</evidence>
<reference evidence="4 6" key="2">
    <citation type="submission" date="2021-03" db="EMBL/GenBank/DDBJ databases">
        <title>Genome sequencing of Bifidobacterium imperatoris JCM 32708.</title>
        <authorList>
            <person name="Kim J."/>
        </authorList>
    </citation>
    <scope>NUCLEOTIDE SEQUENCE [LARGE SCALE GENOMIC DNA]</scope>
    <source>
        <strain evidence="4 6">JCM 32708</strain>
    </source>
</reference>
<evidence type="ECO:0000313" key="4">
    <source>
        <dbReference type="EMBL" id="QSY58157.1"/>
    </source>
</evidence>